<reference evidence="2 3" key="1">
    <citation type="submission" date="2020-09" db="EMBL/GenBank/DDBJ databases">
        <title>De no assembly of potato wild relative species, Solanum commersonii.</title>
        <authorList>
            <person name="Cho K."/>
        </authorList>
    </citation>
    <scope>NUCLEOTIDE SEQUENCE [LARGE SCALE GENOMIC DNA]</scope>
    <source>
        <strain evidence="2">LZ3.2</strain>
        <tissue evidence="2">Leaf</tissue>
    </source>
</reference>
<sequence length="169" mass="18649">MWPCISGGSYQPSVGPDDQKAAIIAPRQKSKLPCTILLTLSIDSLAPLGYLEKEGTTNALNNIPILRVRRPYPTFSGPLDQENGFQSTDNKKVEAATYSKETEKYPLLLVSEYTEHPSYRQNQPLKRLPGGGKDQLRENGSEAGSQNLEGIEAQLVTLLDHQELETLPL</sequence>
<evidence type="ECO:0000256" key="1">
    <source>
        <dbReference type="SAM" id="MobiDB-lite"/>
    </source>
</evidence>
<keyword evidence="3" id="KW-1185">Reference proteome</keyword>
<protein>
    <submittedName>
        <fullName evidence="2">Uncharacterized protein</fullName>
    </submittedName>
</protein>
<dbReference type="AlphaFoldDB" id="A0A9J5WHC8"/>
<feature type="region of interest" description="Disordered" evidence="1">
    <location>
        <begin position="116"/>
        <end position="141"/>
    </location>
</feature>
<comment type="caution">
    <text evidence="2">The sequence shown here is derived from an EMBL/GenBank/DDBJ whole genome shotgun (WGS) entry which is preliminary data.</text>
</comment>
<dbReference type="EMBL" id="JACXVP010000011">
    <property type="protein sequence ID" value="KAG5574994.1"/>
    <property type="molecule type" value="Genomic_DNA"/>
</dbReference>
<accession>A0A9J5WHC8</accession>
<evidence type="ECO:0000313" key="2">
    <source>
        <dbReference type="EMBL" id="KAG5574994.1"/>
    </source>
</evidence>
<gene>
    <name evidence="2" type="ORF">H5410_055128</name>
</gene>
<dbReference type="Proteomes" id="UP000824120">
    <property type="component" value="Chromosome 11"/>
</dbReference>
<organism evidence="2 3">
    <name type="scientific">Solanum commersonii</name>
    <name type="common">Commerson's wild potato</name>
    <name type="synonym">Commerson's nightshade</name>
    <dbReference type="NCBI Taxonomy" id="4109"/>
    <lineage>
        <taxon>Eukaryota</taxon>
        <taxon>Viridiplantae</taxon>
        <taxon>Streptophyta</taxon>
        <taxon>Embryophyta</taxon>
        <taxon>Tracheophyta</taxon>
        <taxon>Spermatophyta</taxon>
        <taxon>Magnoliopsida</taxon>
        <taxon>eudicotyledons</taxon>
        <taxon>Gunneridae</taxon>
        <taxon>Pentapetalae</taxon>
        <taxon>asterids</taxon>
        <taxon>lamiids</taxon>
        <taxon>Solanales</taxon>
        <taxon>Solanaceae</taxon>
        <taxon>Solanoideae</taxon>
        <taxon>Solaneae</taxon>
        <taxon>Solanum</taxon>
    </lineage>
</organism>
<proteinExistence type="predicted"/>
<name>A0A9J5WHC8_SOLCO</name>
<evidence type="ECO:0000313" key="3">
    <source>
        <dbReference type="Proteomes" id="UP000824120"/>
    </source>
</evidence>